<dbReference type="Pfam" id="PF00128">
    <property type="entry name" value="Alpha-amylase"/>
    <property type="match status" value="1"/>
</dbReference>
<dbReference type="RefSeq" id="WP_187558115.1">
    <property type="nucleotide sequence ID" value="NZ_JACRTP010000001.1"/>
</dbReference>
<evidence type="ECO:0000313" key="13">
    <source>
        <dbReference type="EMBL" id="MBC8627362.1"/>
    </source>
</evidence>
<proteinExistence type="inferred from homology"/>
<dbReference type="CDD" id="cd02855">
    <property type="entry name" value="E_set_GBE_prok_N"/>
    <property type="match status" value="1"/>
</dbReference>
<evidence type="ECO:0000256" key="3">
    <source>
        <dbReference type="ARBA" id="ARBA00004964"/>
    </source>
</evidence>
<dbReference type="SUPFAM" id="SSF51011">
    <property type="entry name" value="Glycosyl hydrolase domain"/>
    <property type="match status" value="1"/>
</dbReference>
<dbReference type="InterPro" id="IPR006407">
    <property type="entry name" value="GlgB"/>
</dbReference>
<dbReference type="InterPro" id="IPR037439">
    <property type="entry name" value="Branching_enzy"/>
</dbReference>
<keyword evidence="7 10" id="KW-0808">Transferase</keyword>
<dbReference type="EC" id="2.4.1.18" evidence="10"/>
<name>A0ABR7P7X0_9FIRM</name>
<dbReference type="Pfam" id="PF02806">
    <property type="entry name" value="Alpha-amylase_C"/>
    <property type="match status" value="1"/>
</dbReference>
<evidence type="ECO:0000256" key="8">
    <source>
        <dbReference type="ARBA" id="ARBA00023056"/>
    </source>
</evidence>
<dbReference type="HAMAP" id="MF_00685">
    <property type="entry name" value="GlgB"/>
    <property type="match status" value="1"/>
</dbReference>
<evidence type="ECO:0000256" key="11">
    <source>
        <dbReference type="SAM" id="MobiDB-lite"/>
    </source>
</evidence>
<dbReference type="InterPro" id="IPR017853">
    <property type="entry name" value="GH"/>
</dbReference>
<comment type="function">
    <text evidence="2 10">Catalyzes the formation of the alpha-1,6-glucosidic linkages in glycogen by scission of a 1,4-alpha-linked oligosaccharide from growing alpha-1,4-glucan chains and the subsequent attachment of the oligosaccharide to the alpha-1,6 position.</text>
</comment>
<keyword evidence="8 10" id="KW-0320">Glycogen biosynthesis</keyword>
<feature type="region of interest" description="Disordered" evidence="11">
    <location>
        <begin position="755"/>
        <end position="856"/>
    </location>
</feature>
<dbReference type="EMBL" id="JACRTP010000001">
    <property type="protein sequence ID" value="MBC8627362.1"/>
    <property type="molecule type" value="Genomic_DNA"/>
</dbReference>
<dbReference type="Pfam" id="PF22019">
    <property type="entry name" value="GlgB_N"/>
    <property type="match status" value="1"/>
</dbReference>
<evidence type="ECO:0000259" key="12">
    <source>
        <dbReference type="SMART" id="SM00642"/>
    </source>
</evidence>
<dbReference type="NCBIfam" id="TIGR01515">
    <property type="entry name" value="branching_enzym"/>
    <property type="match status" value="1"/>
</dbReference>
<evidence type="ECO:0000313" key="14">
    <source>
        <dbReference type="Proteomes" id="UP000661649"/>
    </source>
</evidence>
<evidence type="ECO:0000256" key="5">
    <source>
        <dbReference type="ARBA" id="ARBA00022600"/>
    </source>
</evidence>
<feature type="active site" description="Nucleophile" evidence="10">
    <location>
        <position position="411"/>
    </location>
</feature>
<feature type="domain" description="Glycosyl hydrolase family 13 catalytic" evidence="12">
    <location>
        <begin position="249"/>
        <end position="612"/>
    </location>
</feature>
<dbReference type="InterPro" id="IPR006047">
    <property type="entry name" value="GH13_cat_dom"/>
</dbReference>
<dbReference type="PIRSF" id="PIRSF000463">
    <property type="entry name" value="GlgB"/>
    <property type="match status" value="1"/>
</dbReference>
<comment type="subunit">
    <text evidence="10">Monomer.</text>
</comment>
<comment type="catalytic activity">
    <reaction evidence="1 10">
        <text>Transfers a segment of a (1-&gt;4)-alpha-D-glucan chain to a primary hydroxy group in a similar glucan chain.</text>
        <dbReference type="EC" id="2.4.1.18"/>
    </reaction>
</comment>
<gene>
    <name evidence="10 13" type="primary">glgB</name>
    <name evidence="13" type="ORF">H8712_01760</name>
</gene>
<dbReference type="PANTHER" id="PTHR43651">
    <property type="entry name" value="1,4-ALPHA-GLUCAN-BRANCHING ENZYME"/>
    <property type="match status" value="1"/>
</dbReference>
<keyword evidence="6 10" id="KW-0328">Glycosyltransferase</keyword>
<dbReference type="InterPro" id="IPR044143">
    <property type="entry name" value="GlgB_N_E_set_prok"/>
</dbReference>
<comment type="pathway">
    <text evidence="3 10">Glycan biosynthesis; glycogen biosynthesis.</text>
</comment>
<feature type="compositionally biased region" description="Basic residues" evidence="11">
    <location>
        <begin position="838"/>
        <end position="856"/>
    </location>
</feature>
<dbReference type="NCBIfam" id="NF008967">
    <property type="entry name" value="PRK12313.1"/>
    <property type="match status" value="1"/>
</dbReference>
<keyword evidence="5 10" id="KW-0321">Glycogen metabolism</keyword>
<dbReference type="PANTHER" id="PTHR43651:SF3">
    <property type="entry name" value="1,4-ALPHA-GLUCAN-BRANCHING ENZYME"/>
    <property type="match status" value="1"/>
</dbReference>
<accession>A0ABR7P7X0</accession>
<feature type="compositionally biased region" description="Basic and acidic residues" evidence="11">
    <location>
        <begin position="755"/>
        <end position="837"/>
    </location>
</feature>
<comment type="caution">
    <text evidence="13">The sequence shown here is derived from an EMBL/GenBank/DDBJ whole genome shotgun (WGS) entry which is preliminary data.</text>
</comment>
<dbReference type="InterPro" id="IPR006048">
    <property type="entry name" value="A-amylase/branching_C"/>
</dbReference>
<evidence type="ECO:0000256" key="4">
    <source>
        <dbReference type="ARBA" id="ARBA00009000"/>
    </source>
</evidence>
<keyword evidence="14" id="KW-1185">Reference proteome</keyword>
<dbReference type="InterPro" id="IPR013783">
    <property type="entry name" value="Ig-like_fold"/>
</dbReference>
<organism evidence="13 14">
    <name type="scientific">Blautia stercoris</name>
    <dbReference type="NCBI Taxonomy" id="871664"/>
    <lineage>
        <taxon>Bacteria</taxon>
        <taxon>Bacillati</taxon>
        <taxon>Bacillota</taxon>
        <taxon>Clostridia</taxon>
        <taxon>Lachnospirales</taxon>
        <taxon>Lachnospiraceae</taxon>
        <taxon>Blautia</taxon>
    </lineage>
</organism>
<feature type="active site" description="Proton donor" evidence="10">
    <location>
        <position position="464"/>
    </location>
</feature>
<evidence type="ECO:0000256" key="10">
    <source>
        <dbReference type="HAMAP-Rule" id="MF_00685"/>
    </source>
</evidence>
<evidence type="ECO:0000256" key="9">
    <source>
        <dbReference type="ARBA" id="ARBA00023277"/>
    </source>
</evidence>
<sequence>MSDKLYEYMDWPEIEAVVYSEESEPRKILGPRVTEDGILIQSFLPNAIKANIIVTKTKETYEMVREDEAGYFAVLIPEKEIPKYKIEIEDEEGKKSSFYDPYAFPKQISVNEEQQFCAGISYEIYNKLGAHVMTINGIKGVYFAVWAPNAMRVSVVGDFNHWDGRAHQMNRLAVSGIFELFIPGVKPGALYKYEVKAKGSLVYLKADPYANEAELRPKNASIVADLKSYKWEDESWMKNRKDVNNEEKPILVYEMHLGSWRKPEDRLFYTYRELAPQVAEYVKEMGYTHVELMPVMEHPFDGSWGYQVTGYYAPTSRYGTSEDFMYFVDYLHKQGIGVILDWVPAHFPKDNFGLSNFDGTCLYEHADPRQGVHPHWGTLIFNYGRPQVSNFLIANAMFWADKYHVDGIRMDAVASMLYLDYGKNDGEWIPNIYGGNENLEAIEFLKHLNSMFKKKYPDALLIAEESTAWPKITGELNDEGLGFDYKWNMGWMNDFIDYMKKDPLFRGGAHDELTFSMVYAYSEKFMLCLSHDEVVHGKASLLMKMPGTMEEKFANLRAAYGFMTVHPGKKLLFMGQEFAQEREWSEERGLDWELLETPEHAQFQEYVKALWKFYREAPALYELDDDPDGFEWINHMESEKNMLTLIRKSKKKEETLVIVCNFSALKYEKYQMGVPYAGKYKEVFNSDGKQFGGTGAGNPRLKSSKKTEADERKNSLTITVAPLAIQIFAFKEAEGEKKAPKKTVRKALEKKIEKEREKELKQQEIKLPKEEVKSMPEKSKVKPEPKKLEAKPEPQKLEAKPEPEKLEAKPEPQKLEAKPEPEKLEAKPEPQKLEAKPKPKKLERKPKKRGRTGRKK</sequence>
<dbReference type="CDD" id="cd11322">
    <property type="entry name" value="AmyAc_Glg_BE"/>
    <property type="match status" value="1"/>
</dbReference>
<reference evidence="13 14" key="1">
    <citation type="submission" date="2020-08" db="EMBL/GenBank/DDBJ databases">
        <title>Genome public.</title>
        <authorList>
            <person name="Liu C."/>
            <person name="Sun Q."/>
        </authorList>
    </citation>
    <scope>NUCLEOTIDE SEQUENCE [LARGE SCALE GENOMIC DNA]</scope>
    <source>
        <strain evidence="13 14">3_YM_SP_D4_24.mj</strain>
    </source>
</reference>
<dbReference type="SUPFAM" id="SSF51445">
    <property type="entry name" value="(Trans)glycosidases"/>
    <property type="match status" value="1"/>
</dbReference>
<dbReference type="InterPro" id="IPR014756">
    <property type="entry name" value="Ig_E-set"/>
</dbReference>
<dbReference type="Gene3D" id="2.60.40.10">
    <property type="entry name" value="Immunoglobulins"/>
    <property type="match status" value="2"/>
</dbReference>
<evidence type="ECO:0000256" key="6">
    <source>
        <dbReference type="ARBA" id="ARBA00022676"/>
    </source>
</evidence>
<dbReference type="Gene3D" id="2.60.40.1180">
    <property type="entry name" value="Golgi alpha-mannosidase II"/>
    <property type="match status" value="1"/>
</dbReference>
<protein>
    <recommendedName>
        <fullName evidence="10">1,4-alpha-glucan branching enzyme GlgB</fullName>
        <ecNumber evidence="10">2.4.1.18</ecNumber>
    </recommendedName>
    <alternativeName>
        <fullName evidence="10">1,4-alpha-D-glucan:1,4-alpha-D-glucan 6-glucosyl-transferase</fullName>
    </alternativeName>
    <alternativeName>
        <fullName evidence="10">Alpha-(1-&gt;4)-glucan branching enzyme</fullName>
    </alternativeName>
    <alternativeName>
        <fullName evidence="10">Glycogen branching enzyme</fullName>
        <shortName evidence="10">BE</shortName>
    </alternativeName>
</protein>
<dbReference type="Pfam" id="PF02922">
    <property type="entry name" value="CBM_48"/>
    <property type="match status" value="1"/>
</dbReference>
<comment type="similarity">
    <text evidence="4 10">Belongs to the glycosyl hydrolase 13 family. GlgB subfamily.</text>
</comment>
<dbReference type="InterPro" id="IPR004193">
    <property type="entry name" value="Glyco_hydro_13_N"/>
</dbReference>
<dbReference type="InterPro" id="IPR054169">
    <property type="entry name" value="GlgB_N"/>
</dbReference>
<feature type="region of interest" description="Disordered" evidence="11">
    <location>
        <begin position="689"/>
        <end position="713"/>
    </location>
</feature>
<evidence type="ECO:0000256" key="1">
    <source>
        <dbReference type="ARBA" id="ARBA00000826"/>
    </source>
</evidence>
<dbReference type="SUPFAM" id="SSF81296">
    <property type="entry name" value="E set domains"/>
    <property type="match status" value="2"/>
</dbReference>
<evidence type="ECO:0000256" key="2">
    <source>
        <dbReference type="ARBA" id="ARBA00002953"/>
    </source>
</evidence>
<dbReference type="SMART" id="SM00642">
    <property type="entry name" value="Aamy"/>
    <property type="match status" value="1"/>
</dbReference>
<dbReference type="NCBIfam" id="NF003811">
    <property type="entry name" value="PRK05402.1"/>
    <property type="match status" value="1"/>
</dbReference>
<dbReference type="Gene3D" id="3.20.20.80">
    <property type="entry name" value="Glycosidases"/>
    <property type="match status" value="1"/>
</dbReference>
<evidence type="ECO:0000256" key="7">
    <source>
        <dbReference type="ARBA" id="ARBA00022679"/>
    </source>
</evidence>
<dbReference type="InterPro" id="IPR013780">
    <property type="entry name" value="Glyco_hydro_b"/>
</dbReference>
<keyword evidence="9 10" id="KW-0119">Carbohydrate metabolism</keyword>
<dbReference type="Proteomes" id="UP000661649">
    <property type="component" value="Unassembled WGS sequence"/>
</dbReference>
<dbReference type="GO" id="GO:0003844">
    <property type="term" value="F:1,4-alpha-glucan branching enzyme activity"/>
    <property type="evidence" value="ECO:0007669"/>
    <property type="project" value="UniProtKB-EC"/>
</dbReference>